<evidence type="ECO:0000256" key="4">
    <source>
        <dbReference type="ARBA" id="ARBA00011802"/>
    </source>
</evidence>
<dbReference type="InterPro" id="IPR007266">
    <property type="entry name" value="Ero1"/>
</dbReference>
<dbReference type="Proteomes" id="UP001165120">
    <property type="component" value="Unassembled WGS sequence"/>
</dbReference>
<evidence type="ECO:0000256" key="16">
    <source>
        <dbReference type="PIRSR" id="PIRSR017205-1"/>
    </source>
</evidence>
<evidence type="ECO:0000256" key="17">
    <source>
        <dbReference type="PIRSR" id="PIRSR017205-2"/>
    </source>
</evidence>
<keyword evidence="12" id="KW-0472">Membrane</keyword>
<dbReference type="PIRSF" id="PIRSF017205">
    <property type="entry name" value="ERO1"/>
    <property type="match status" value="1"/>
</dbReference>
<evidence type="ECO:0000256" key="18">
    <source>
        <dbReference type="PIRSR" id="PIRSR017205-3"/>
    </source>
</evidence>
<dbReference type="GO" id="GO:0071949">
    <property type="term" value="F:FAD binding"/>
    <property type="evidence" value="ECO:0007669"/>
    <property type="project" value="InterPro"/>
</dbReference>
<organism evidence="20 21">
    <name type="scientific">Candida boidinii</name>
    <name type="common">Yeast</name>
    <dbReference type="NCBI Taxonomy" id="5477"/>
    <lineage>
        <taxon>Eukaryota</taxon>
        <taxon>Fungi</taxon>
        <taxon>Dikarya</taxon>
        <taxon>Ascomycota</taxon>
        <taxon>Saccharomycotina</taxon>
        <taxon>Pichiomycetes</taxon>
        <taxon>Pichiales</taxon>
        <taxon>Pichiaceae</taxon>
        <taxon>Ogataea</taxon>
        <taxon>Ogataea/Candida clade</taxon>
    </lineage>
</organism>
<evidence type="ECO:0000256" key="12">
    <source>
        <dbReference type="ARBA" id="ARBA00023136"/>
    </source>
</evidence>
<evidence type="ECO:0000256" key="10">
    <source>
        <dbReference type="ARBA" id="ARBA00022982"/>
    </source>
</evidence>
<keyword evidence="13 18" id="KW-1015">Disulfide bond</keyword>
<feature type="binding site" evidence="17">
    <location>
        <position position="118"/>
    </location>
    <ligand>
        <name>FAD</name>
        <dbReference type="ChEBI" id="CHEBI:57692"/>
    </ligand>
</feature>
<evidence type="ECO:0000256" key="19">
    <source>
        <dbReference type="SAM" id="MobiDB-lite"/>
    </source>
</evidence>
<feature type="binding site" evidence="17">
    <location>
        <position position="150"/>
    </location>
    <ligand>
        <name>FAD</name>
        <dbReference type="ChEBI" id="CHEBI:57692"/>
    </ligand>
</feature>
<keyword evidence="10" id="KW-0249">Electron transport</keyword>
<evidence type="ECO:0000313" key="20">
    <source>
        <dbReference type="EMBL" id="GME74249.1"/>
    </source>
</evidence>
<keyword evidence="9 17" id="KW-0274">FAD</keyword>
<evidence type="ECO:0000313" key="21">
    <source>
        <dbReference type="Proteomes" id="UP001165120"/>
    </source>
</evidence>
<gene>
    <name evidence="20" type="ORF">Cboi02_000434600</name>
</gene>
<evidence type="ECO:0000256" key="14">
    <source>
        <dbReference type="ARBA" id="ARBA00023180"/>
    </source>
</evidence>
<dbReference type="PANTHER" id="PTHR12613">
    <property type="entry name" value="ERO1-RELATED"/>
    <property type="match status" value="1"/>
</dbReference>
<dbReference type="GO" id="GO:0015035">
    <property type="term" value="F:protein-disulfide reductase activity"/>
    <property type="evidence" value="ECO:0007669"/>
    <property type="project" value="InterPro"/>
</dbReference>
<feature type="region of interest" description="Disordered" evidence="19">
    <location>
        <begin position="411"/>
        <end position="449"/>
    </location>
</feature>
<comment type="subunit">
    <text evidence="4">May function both as a monomer and a homodimer.</text>
</comment>
<evidence type="ECO:0000256" key="9">
    <source>
        <dbReference type="ARBA" id="ARBA00022827"/>
    </source>
</evidence>
<feature type="binding site" evidence="17">
    <location>
        <position position="121"/>
    </location>
    <ligand>
        <name>FAD</name>
        <dbReference type="ChEBI" id="CHEBI:57692"/>
    </ligand>
</feature>
<feature type="binding site" evidence="17">
    <location>
        <position position="89"/>
    </location>
    <ligand>
        <name>FAD</name>
        <dbReference type="ChEBI" id="CHEBI:57692"/>
    </ligand>
</feature>
<evidence type="ECO:0000256" key="7">
    <source>
        <dbReference type="ARBA" id="ARBA00022729"/>
    </source>
</evidence>
<evidence type="ECO:0000256" key="15">
    <source>
        <dbReference type="ARBA" id="ARBA00023284"/>
    </source>
</evidence>
<feature type="binding site" evidence="17">
    <location>
        <position position="76"/>
    </location>
    <ligand>
        <name>FAD</name>
        <dbReference type="ChEBI" id="CHEBI:57692"/>
    </ligand>
</feature>
<dbReference type="GO" id="GO:0034975">
    <property type="term" value="P:protein folding in endoplasmic reticulum"/>
    <property type="evidence" value="ECO:0007669"/>
    <property type="project" value="InterPro"/>
</dbReference>
<evidence type="ECO:0000256" key="6">
    <source>
        <dbReference type="ARBA" id="ARBA00022630"/>
    </source>
</evidence>
<dbReference type="InterPro" id="IPR037192">
    <property type="entry name" value="ERO1-like_sf"/>
</dbReference>
<feature type="binding site" evidence="17">
    <location>
        <position position="78"/>
    </location>
    <ligand>
        <name>FAD</name>
        <dbReference type="ChEBI" id="CHEBI:57692"/>
    </ligand>
</feature>
<comment type="caution">
    <text evidence="20">The sequence shown here is derived from an EMBL/GenBank/DDBJ whole genome shotgun (WGS) entry which is preliminary data.</text>
</comment>
<keyword evidence="5" id="KW-0813">Transport</keyword>
<evidence type="ECO:0000256" key="3">
    <source>
        <dbReference type="ARBA" id="ARBA00008277"/>
    </source>
</evidence>
<evidence type="ECO:0000256" key="8">
    <source>
        <dbReference type="ARBA" id="ARBA00022824"/>
    </source>
</evidence>
<keyword evidence="8" id="KW-0256">Endoplasmic reticulum</keyword>
<dbReference type="GO" id="GO:0016972">
    <property type="term" value="F:thiol oxidase activity"/>
    <property type="evidence" value="ECO:0007669"/>
    <property type="project" value="InterPro"/>
</dbReference>
<comment type="subcellular location">
    <subcellularLocation>
        <location evidence="2">Endoplasmic reticulum membrane</location>
        <topology evidence="2">Peripheral membrane protein</topology>
        <orientation evidence="2">Lumenal side</orientation>
    </subcellularLocation>
</comment>
<proteinExistence type="inferred from homology"/>
<evidence type="ECO:0000256" key="11">
    <source>
        <dbReference type="ARBA" id="ARBA00023002"/>
    </source>
</evidence>
<dbReference type="AlphaFoldDB" id="A0A9W6T499"/>
<comment type="similarity">
    <text evidence="3">Belongs to the EROs family.</text>
</comment>
<feature type="active site" description="Nucleophile" evidence="16">
    <location>
        <position position="289"/>
    </location>
</feature>
<keyword evidence="15" id="KW-0676">Redox-active center</keyword>
<feature type="compositionally biased region" description="Polar residues" evidence="19">
    <location>
        <begin position="435"/>
        <end position="449"/>
    </location>
</feature>
<keyword evidence="7" id="KW-0732">Signal</keyword>
<accession>A0A9W6T499</accession>
<dbReference type="PANTHER" id="PTHR12613:SF0">
    <property type="entry name" value="ERO1-LIKE PROTEIN"/>
    <property type="match status" value="1"/>
</dbReference>
<evidence type="ECO:0000256" key="5">
    <source>
        <dbReference type="ARBA" id="ARBA00022448"/>
    </source>
</evidence>
<keyword evidence="11" id="KW-0560">Oxidoreductase</keyword>
<keyword evidence="14" id="KW-0325">Glycoprotein</keyword>
<evidence type="ECO:0000256" key="13">
    <source>
        <dbReference type="ARBA" id="ARBA00023157"/>
    </source>
</evidence>
<keyword evidence="21" id="KW-1185">Reference proteome</keyword>
<dbReference type="SUPFAM" id="SSF110019">
    <property type="entry name" value="ERO1-like"/>
    <property type="match status" value="2"/>
</dbReference>
<protein>
    <submittedName>
        <fullName evidence="20">Unnamed protein product</fullName>
    </submittedName>
</protein>
<evidence type="ECO:0000256" key="2">
    <source>
        <dbReference type="ARBA" id="ARBA00004367"/>
    </source>
</evidence>
<evidence type="ECO:0000256" key="1">
    <source>
        <dbReference type="ARBA" id="ARBA00001974"/>
    </source>
</evidence>
<name>A0A9W6T499_CANBO</name>
<dbReference type="GO" id="GO:0005789">
    <property type="term" value="C:endoplasmic reticulum membrane"/>
    <property type="evidence" value="ECO:0007669"/>
    <property type="project" value="UniProtKB-SubCell"/>
</dbReference>
<reference evidence="20" key="1">
    <citation type="submission" date="2023-04" db="EMBL/GenBank/DDBJ databases">
        <title>Candida boidinii NBRC 10035.</title>
        <authorList>
            <person name="Ichikawa N."/>
            <person name="Sato H."/>
            <person name="Tonouchi N."/>
        </authorList>
    </citation>
    <scope>NUCLEOTIDE SEQUENCE</scope>
    <source>
        <strain evidence="20">NBRC 10035</strain>
    </source>
</reference>
<dbReference type="EMBL" id="BSXN01001726">
    <property type="protein sequence ID" value="GME74249.1"/>
    <property type="molecule type" value="Genomic_DNA"/>
</dbReference>
<sequence length="536" mass="62031">MHQSCAVDTIDDWNDLPNIWQPEALGRIESLSKDLNKLNITKKIDFENSSTSKDYCELDEILNDVVYVNLVDNPERFTGYGGDQSFQIWKSIYNENCFNDNIGSNQCFEKTFFYKLVSGMHASISTHLSNEFFNKFTKTYSPSLKQFMFRVGDFPDRIENIYLNYILILKSIVKLDKFGLIENLKLSIDEDEDYDYNNNFEELQLKDGIKNEISDLINPTKKLLSISSTNNNNSNDDDSDNNNSINNHCSSNFLFNEESLFQDSNGSSLKNEFRERFKNITRIMDCVHCDRCRLWGKVQTTGYATALKILFELNDDNCNNEEYINNEFKLTKIELIALLNTFDRLSKSVESIQNFKKLYDVEIEKEENGDGSLTGDHFTSSDNNPHAAFMDTFQQNQNNLHIEEVSTLSATTTATPASGDKQSKSIKVSAPPLNKKNQSPKRQTKDTSQNIIETQKINEIKYPEGYNNGLNINLTEAFKQELGNVYEAFKFLVNSYFILPKLVYNWCLIRIIYYWNIFIGTPIEDFDPDRIYRIEL</sequence>
<dbReference type="Pfam" id="PF04137">
    <property type="entry name" value="ERO1"/>
    <property type="match status" value="1"/>
</dbReference>
<keyword evidence="6" id="KW-0285">Flavoprotein</keyword>
<feature type="active site" evidence="16">
    <location>
        <position position="292"/>
    </location>
</feature>
<comment type="cofactor">
    <cofactor evidence="1 17">
        <name>FAD</name>
        <dbReference type="ChEBI" id="CHEBI:57692"/>
    </cofactor>
</comment>
<feature type="disulfide bond" description="Redox-active" evidence="18">
    <location>
        <begin position="289"/>
        <end position="292"/>
    </location>
</feature>